<dbReference type="PANTHER" id="PTHR24148">
    <property type="entry name" value="ANKYRIN REPEAT DOMAIN-CONTAINING PROTEIN 39 HOMOLOG-RELATED"/>
    <property type="match status" value="1"/>
</dbReference>
<proteinExistence type="predicted"/>
<gene>
    <name evidence="2" type="ORF">PV04_09645</name>
</gene>
<dbReference type="EMBL" id="KN846961">
    <property type="protein sequence ID" value="KIW64732.1"/>
    <property type="molecule type" value="Genomic_DNA"/>
</dbReference>
<name>A0A0D2DR95_9EURO</name>
<sequence length="529" mass="61442">MNSTIQSDAGHNINRADMQVRPSGWFHHKPLDLSQQSIRLLEVLPDLSPDGRIQCHLLHSTTRSTYQCLSYCWGPTGKYQLRHVIEIDEALFEVFSNLWDFLEAFRREASYTCKTPQLWIDAICIDQATTQERNHQVQNMAAIYSQAHQVIIWLGTGDDDQRDALEAIGRHSPNVQTQKEMESLLALCENEYWKRTWVIQEVMLAKKLILMYDNQRIPWSSWVILHRKQPYLHVMEKKQQSDKTVTNRFDVSKGRVMVLEYYKFREKQRQFTLKELLATFGHSKCADLRDRIFALLGLCEEGVKGLVRADYDIGILELFSQIVLSCFPDSTADAQMLAKVLGFPDGWERSHPKYWRNYFSICVLSEFRPEALDELVRQIAPLCPSCGCQLPLVLLPERYRDQSAKHYFCCLFPFDSDKRDHLLLLAEPAQDNRNFVEVARSIGATLSKERHIQVSLYGADGRAHEGAQFLSIRRSCEAESWVFPENDLHNAITVPTNPSGHHYRVEERHLSRSCFIERDVSRLSRVSWF</sequence>
<evidence type="ECO:0000259" key="1">
    <source>
        <dbReference type="Pfam" id="PF06985"/>
    </source>
</evidence>
<organism evidence="2 3">
    <name type="scientific">Phialophora macrospora</name>
    <dbReference type="NCBI Taxonomy" id="1851006"/>
    <lineage>
        <taxon>Eukaryota</taxon>
        <taxon>Fungi</taxon>
        <taxon>Dikarya</taxon>
        <taxon>Ascomycota</taxon>
        <taxon>Pezizomycotina</taxon>
        <taxon>Eurotiomycetes</taxon>
        <taxon>Chaetothyriomycetidae</taxon>
        <taxon>Chaetothyriales</taxon>
        <taxon>Herpotrichiellaceae</taxon>
        <taxon>Phialophora</taxon>
    </lineage>
</organism>
<evidence type="ECO:0000313" key="2">
    <source>
        <dbReference type="EMBL" id="KIW64732.1"/>
    </source>
</evidence>
<evidence type="ECO:0000313" key="3">
    <source>
        <dbReference type="Proteomes" id="UP000054266"/>
    </source>
</evidence>
<dbReference type="HOGENOM" id="CLU_514808_0_0_1"/>
<dbReference type="Proteomes" id="UP000054266">
    <property type="component" value="Unassembled WGS sequence"/>
</dbReference>
<dbReference type="AlphaFoldDB" id="A0A0D2DR95"/>
<protein>
    <recommendedName>
        <fullName evidence="1">Heterokaryon incompatibility domain-containing protein</fullName>
    </recommendedName>
</protein>
<dbReference type="Pfam" id="PF06985">
    <property type="entry name" value="HET"/>
    <property type="match status" value="1"/>
</dbReference>
<feature type="domain" description="Heterokaryon incompatibility" evidence="1">
    <location>
        <begin position="66"/>
        <end position="201"/>
    </location>
</feature>
<accession>A0A0D2DR95</accession>
<keyword evidence="3" id="KW-1185">Reference proteome</keyword>
<dbReference type="PANTHER" id="PTHR24148:SF73">
    <property type="entry name" value="HET DOMAIN PROTEIN (AFU_ORTHOLOGUE AFUA_8G01020)"/>
    <property type="match status" value="1"/>
</dbReference>
<dbReference type="InterPro" id="IPR052895">
    <property type="entry name" value="HetReg/Transcr_Mod"/>
</dbReference>
<dbReference type="InterPro" id="IPR010730">
    <property type="entry name" value="HET"/>
</dbReference>
<reference evidence="2 3" key="1">
    <citation type="submission" date="2015-01" db="EMBL/GenBank/DDBJ databases">
        <title>The Genome Sequence of Capronia semiimmersa CBS27337.</title>
        <authorList>
            <consortium name="The Broad Institute Genomics Platform"/>
            <person name="Cuomo C."/>
            <person name="de Hoog S."/>
            <person name="Gorbushina A."/>
            <person name="Stielow B."/>
            <person name="Teixiera M."/>
            <person name="Abouelleil A."/>
            <person name="Chapman S.B."/>
            <person name="Priest M."/>
            <person name="Young S.K."/>
            <person name="Wortman J."/>
            <person name="Nusbaum C."/>
            <person name="Birren B."/>
        </authorList>
    </citation>
    <scope>NUCLEOTIDE SEQUENCE [LARGE SCALE GENOMIC DNA]</scope>
    <source>
        <strain evidence="2 3">CBS 27337</strain>
    </source>
</reference>